<dbReference type="STRING" id="583356.Igag_1815"/>
<evidence type="ECO:0008006" key="3">
    <source>
        <dbReference type="Google" id="ProtNLM"/>
    </source>
</evidence>
<dbReference type="Proteomes" id="UP000001304">
    <property type="component" value="Chromosome"/>
</dbReference>
<evidence type="ECO:0000313" key="2">
    <source>
        <dbReference type="Proteomes" id="UP000001304"/>
    </source>
</evidence>
<name>E0SSM7_IGNAA</name>
<organism evidence="1 2">
    <name type="scientific">Ignisphaera aggregans (strain DSM 17230 / JCM 13409 / AQ1.S1)</name>
    <dbReference type="NCBI Taxonomy" id="583356"/>
    <lineage>
        <taxon>Archaea</taxon>
        <taxon>Thermoproteota</taxon>
        <taxon>Thermoprotei</taxon>
        <taxon>Desulfurococcales</taxon>
        <taxon>Desulfurococcaceae</taxon>
        <taxon>Ignisphaera</taxon>
    </lineage>
</organism>
<dbReference type="AlphaFoldDB" id="E0SSM7"/>
<dbReference type="InterPro" id="IPR005651">
    <property type="entry name" value="Trm112-like"/>
</dbReference>
<dbReference type="KEGG" id="iag:Igag_1815"/>
<protein>
    <recommendedName>
        <fullName evidence="3">Trm112 family protein</fullName>
    </recommendedName>
</protein>
<keyword evidence="2" id="KW-1185">Reference proteome</keyword>
<sequence length="142" mass="16856">MRYSLLNILACPICKYFPLKLYIFNEQKLPAPQSSIVRPLCDIFCGLHRKYINELDTIPNCIACIQRDIVWGILFCEKCGRWYPIISGVPLLYPDDIRLKTRIRFIEKAFIKRFKGYIPDEIVHRDPLKLIHRYSSDVHENR</sequence>
<dbReference type="EMBL" id="CP002098">
    <property type="protein sequence ID" value="ADM28612.1"/>
    <property type="molecule type" value="Genomic_DNA"/>
</dbReference>
<evidence type="ECO:0000313" key="1">
    <source>
        <dbReference type="EMBL" id="ADM28612.1"/>
    </source>
</evidence>
<dbReference type="Pfam" id="PF03966">
    <property type="entry name" value="Trm112p"/>
    <property type="match status" value="1"/>
</dbReference>
<proteinExistence type="predicted"/>
<gene>
    <name evidence="1" type="ordered locus">Igag_1815</name>
</gene>
<reference evidence="1 2" key="1">
    <citation type="journal article" date="2010" name="Stand. Genomic Sci.">
        <title>Complete genome sequence of Ignisphaera aggregans type strain (AQ1.S1).</title>
        <authorList>
            <person name="Goker M."/>
            <person name="Held B."/>
            <person name="Lapidus A."/>
            <person name="Nolan M."/>
            <person name="Spring S."/>
            <person name="Yasawong M."/>
            <person name="Lucas S."/>
            <person name="Glavina Del Rio T."/>
            <person name="Tice H."/>
            <person name="Cheng J.F."/>
            <person name="Goodwin L."/>
            <person name="Tapia R."/>
            <person name="Pitluck S."/>
            <person name="Liolios K."/>
            <person name="Ivanova N."/>
            <person name="Mavromatis K."/>
            <person name="Mikhailova N."/>
            <person name="Pati A."/>
            <person name="Chen A."/>
            <person name="Palaniappan K."/>
            <person name="Brambilla E."/>
            <person name="Land M."/>
            <person name="Hauser L."/>
            <person name="Chang Y.J."/>
            <person name="Jeffries C.D."/>
            <person name="Brettin T."/>
            <person name="Detter J.C."/>
            <person name="Han C."/>
            <person name="Rohde M."/>
            <person name="Sikorski J."/>
            <person name="Woyke T."/>
            <person name="Bristow J."/>
            <person name="Eisen J.A."/>
            <person name="Markowitz V."/>
            <person name="Hugenholtz P."/>
            <person name="Kyrpides N.C."/>
            <person name="Klenk H.P."/>
        </authorList>
    </citation>
    <scope>NUCLEOTIDE SEQUENCE [LARGE SCALE GENOMIC DNA]</scope>
    <source>
        <strain evidence="2">DSM 17230 / JCM 13409 / AQ1.S1</strain>
    </source>
</reference>
<dbReference type="BioCyc" id="IAGG583356:GHAH-1803-MONOMER"/>
<dbReference type="Gene3D" id="2.20.25.10">
    <property type="match status" value="1"/>
</dbReference>
<dbReference type="SUPFAM" id="SSF158997">
    <property type="entry name" value="Trm112p-like"/>
    <property type="match status" value="1"/>
</dbReference>
<dbReference type="HOGENOM" id="CLU_155659_4_3_2"/>
<accession>E0SSM7</accession>